<evidence type="ECO:0000259" key="3">
    <source>
        <dbReference type="Pfam" id="PF02952"/>
    </source>
</evidence>
<dbReference type="GO" id="GO:0008736">
    <property type="term" value="F:L-fucose isomerase activity"/>
    <property type="evidence" value="ECO:0007669"/>
    <property type="project" value="InterPro"/>
</dbReference>
<keyword evidence="2" id="KW-0119">Carbohydrate metabolism</keyword>
<dbReference type="Pfam" id="PF02952">
    <property type="entry name" value="Fucose_iso_C"/>
    <property type="match status" value="1"/>
</dbReference>
<dbReference type="PANTHER" id="PTHR36120">
    <property type="entry name" value="FUCOSE ISOMERASE"/>
    <property type="match status" value="1"/>
</dbReference>
<evidence type="ECO:0000256" key="2">
    <source>
        <dbReference type="ARBA" id="ARBA00023277"/>
    </source>
</evidence>
<reference evidence="4 5" key="1">
    <citation type="submission" date="2020-06" db="EMBL/GenBank/DDBJ databases">
        <title>Oricola thermophila sp. nov. isolated from a tidal sediments.</title>
        <authorList>
            <person name="Kwon K.K."/>
            <person name="Yang S.-H."/>
            <person name="Park M.-J."/>
        </authorList>
    </citation>
    <scope>NUCLEOTIDE SEQUENCE [LARGE SCALE GENOMIC DNA]</scope>
    <source>
        <strain evidence="4 5">MEBiC13590</strain>
    </source>
</reference>
<dbReference type="InterPro" id="IPR004216">
    <property type="entry name" value="Fuc/Ara_isomerase_C"/>
</dbReference>
<evidence type="ECO:0000313" key="5">
    <source>
        <dbReference type="Proteomes" id="UP000509367"/>
    </source>
</evidence>
<dbReference type="Proteomes" id="UP000509367">
    <property type="component" value="Chromosome"/>
</dbReference>
<dbReference type="SUPFAM" id="SSF53743">
    <property type="entry name" value="FucI/AraA N-terminal and middle domains"/>
    <property type="match status" value="1"/>
</dbReference>
<dbReference type="AlphaFoldDB" id="A0A6N1VI15"/>
<evidence type="ECO:0000256" key="1">
    <source>
        <dbReference type="ARBA" id="ARBA00023235"/>
    </source>
</evidence>
<gene>
    <name evidence="4" type="ORF">HTY61_17280</name>
</gene>
<accession>A0A6N1VI15</accession>
<dbReference type="KEGG" id="orm:HTY61_17280"/>
<dbReference type="InterPro" id="IPR009015">
    <property type="entry name" value="Fucose_isomerase_N/cen_sf"/>
</dbReference>
<dbReference type="InterPro" id="IPR015888">
    <property type="entry name" value="Fuc_isomerase_C"/>
</dbReference>
<dbReference type="EMBL" id="CP054836">
    <property type="protein sequence ID" value="QKV20073.1"/>
    <property type="molecule type" value="Genomic_DNA"/>
</dbReference>
<keyword evidence="1" id="KW-0413">Isomerase</keyword>
<dbReference type="SUPFAM" id="SSF50443">
    <property type="entry name" value="FucI/AraA C-terminal domain-like"/>
    <property type="match status" value="1"/>
</dbReference>
<name>A0A6N1VI15_9HYPH</name>
<keyword evidence="5" id="KW-1185">Reference proteome</keyword>
<evidence type="ECO:0000313" key="4">
    <source>
        <dbReference type="EMBL" id="QKV20073.1"/>
    </source>
</evidence>
<dbReference type="GO" id="GO:0006004">
    <property type="term" value="P:fucose metabolic process"/>
    <property type="evidence" value="ECO:0007669"/>
    <property type="project" value="InterPro"/>
</dbReference>
<protein>
    <recommendedName>
        <fullName evidence="3">L-fucose isomerase C-terminal domain-containing protein</fullName>
    </recommendedName>
</protein>
<dbReference type="GO" id="GO:0005737">
    <property type="term" value="C:cytoplasm"/>
    <property type="evidence" value="ECO:0007669"/>
    <property type="project" value="InterPro"/>
</dbReference>
<sequence>MAEVHRLFVLGRPTFDVDHARACSPAAISLLRDSGVQFTGDGDMLFDNAQVAAAIEASAGDAADGVIVIQSTFTDAEAICMIAERFGGPLRIWALPEPRTGGRLRLNAFCGLNLAAHALGLRNREFVPLYAAPERPGTAERVKAWLKASPLPAPVTREPRETASQAGEAALRALRGMRIGRIGEHPAGFDTCAYSDEGLDALARVRVETIGLDRLFDAARAVPEDEVGQVRADLADVAGIADVDQAELDRSLRLRGALDRLKAEGRYDAFAIRCWPETFTEYGGAVCGPVAMMGEKRTPCACEADVHGAISAYMLQAIAGEPAFLADIVDIDADDDTAVLWHCGQAPRSMARRAEPVAATIHSNRKMPLLFQFALKPGRVTLARISQAGGRLTMAVATGEMLDAPPSFGGTSGVLRLDVPAAAFLENMLGATLEHHVALAYGDHRDALEHVARELRLPVLDLTP</sequence>
<feature type="domain" description="L-fucose isomerase C-terminal" evidence="3">
    <location>
        <begin position="375"/>
        <end position="460"/>
    </location>
</feature>
<dbReference type="PANTHER" id="PTHR36120:SF1">
    <property type="entry name" value="L-FUCOSE ISOMERASE C-TERMINAL DOMAIN-CONTAINING PROTEIN"/>
    <property type="match status" value="1"/>
</dbReference>
<dbReference type="RefSeq" id="WP_175277964.1">
    <property type="nucleotide sequence ID" value="NZ_CP054836.1"/>
</dbReference>
<organism evidence="4 5">
    <name type="scientific">Oricola thermophila</name>
    <dbReference type="NCBI Taxonomy" id="2742145"/>
    <lineage>
        <taxon>Bacteria</taxon>
        <taxon>Pseudomonadati</taxon>
        <taxon>Pseudomonadota</taxon>
        <taxon>Alphaproteobacteria</taxon>
        <taxon>Hyphomicrobiales</taxon>
        <taxon>Ahrensiaceae</taxon>
        <taxon>Oricola</taxon>
    </lineage>
</organism>
<proteinExistence type="predicted"/>